<dbReference type="PROSITE" id="PS00397">
    <property type="entry name" value="RECOMBINASES_1"/>
    <property type="match status" value="1"/>
</dbReference>
<evidence type="ECO:0000313" key="2">
    <source>
        <dbReference type="EMBL" id="MET3794696.1"/>
    </source>
</evidence>
<proteinExistence type="predicted"/>
<dbReference type="Gene3D" id="3.40.50.1390">
    <property type="entry name" value="Resolvase, N-terminal catalytic domain"/>
    <property type="match status" value="1"/>
</dbReference>
<organism evidence="2 3">
    <name type="scientific">Aquamicrobium terrae</name>
    <dbReference type="NCBI Taxonomy" id="1324945"/>
    <lineage>
        <taxon>Bacteria</taxon>
        <taxon>Pseudomonadati</taxon>
        <taxon>Pseudomonadota</taxon>
        <taxon>Alphaproteobacteria</taxon>
        <taxon>Hyphomicrobiales</taxon>
        <taxon>Phyllobacteriaceae</taxon>
        <taxon>Aquamicrobium</taxon>
    </lineage>
</organism>
<dbReference type="InterPro" id="IPR006118">
    <property type="entry name" value="Recombinase_CS"/>
</dbReference>
<protein>
    <submittedName>
        <fullName evidence="2">DNA invertase Pin-like site-specific DNA recombinase</fullName>
    </submittedName>
</protein>
<sequence>MTASTVPLRAALYLRVSTARQAEYDVSIPDQKRQGEAYCETRGLKLMETFMNPAHRRPTTAA</sequence>
<accession>A0ABV2N793</accession>
<reference evidence="2 3" key="1">
    <citation type="submission" date="2024-06" db="EMBL/GenBank/DDBJ databases">
        <title>Genomic Encyclopedia of Type Strains, Phase IV (KMG-IV): sequencing the most valuable type-strain genomes for metagenomic binning, comparative biology and taxonomic classification.</title>
        <authorList>
            <person name="Goeker M."/>
        </authorList>
    </citation>
    <scope>NUCLEOTIDE SEQUENCE [LARGE SCALE GENOMIC DNA]</scope>
    <source>
        <strain evidence="2 3">DSM 27865</strain>
    </source>
</reference>
<keyword evidence="3" id="KW-1185">Reference proteome</keyword>
<evidence type="ECO:0000256" key="1">
    <source>
        <dbReference type="PROSITE-ProRule" id="PRU10137"/>
    </source>
</evidence>
<evidence type="ECO:0000313" key="3">
    <source>
        <dbReference type="Proteomes" id="UP001549076"/>
    </source>
</evidence>
<name>A0ABV2N793_9HYPH</name>
<dbReference type="Proteomes" id="UP001549076">
    <property type="component" value="Unassembled WGS sequence"/>
</dbReference>
<dbReference type="EMBL" id="JBEPML010000028">
    <property type="protein sequence ID" value="MET3794696.1"/>
    <property type="molecule type" value="Genomic_DNA"/>
</dbReference>
<feature type="active site" description="O-(5'-phospho-DNA)-serine intermediate" evidence="1">
    <location>
        <position position="17"/>
    </location>
</feature>
<dbReference type="InterPro" id="IPR036162">
    <property type="entry name" value="Resolvase-like_N_sf"/>
</dbReference>
<comment type="caution">
    <text evidence="2">The sequence shown here is derived from an EMBL/GenBank/DDBJ whole genome shotgun (WGS) entry which is preliminary data.</text>
</comment>
<gene>
    <name evidence="2" type="ORF">ABID37_004936</name>
</gene>